<dbReference type="RefSeq" id="WP_090074401.1">
    <property type="nucleotide sequence ID" value="NZ_FOVR01000010.1"/>
</dbReference>
<evidence type="ECO:0000256" key="5">
    <source>
        <dbReference type="ARBA" id="ARBA00023235"/>
    </source>
</evidence>
<evidence type="ECO:0000256" key="1">
    <source>
        <dbReference type="ARBA" id="ARBA00001602"/>
    </source>
</evidence>
<keyword evidence="5 7" id="KW-0413">Isomerase</keyword>
<protein>
    <recommendedName>
        <fullName evidence="2 7">Glutamate racemase</fullName>
        <ecNumber evidence="2 7">5.1.1.3</ecNumber>
    </recommendedName>
</protein>
<dbReference type="PROSITE" id="PS00923">
    <property type="entry name" value="ASP_GLU_RACEMASE_1"/>
    <property type="match status" value="1"/>
</dbReference>
<dbReference type="HAMAP" id="MF_00258">
    <property type="entry name" value="Glu_racemase"/>
    <property type="match status" value="1"/>
</dbReference>
<comment type="pathway">
    <text evidence="7">Cell wall biogenesis; peptidoglycan biosynthesis.</text>
</comment>
<feature type="active site" description="Proton donor/acceptor" evidence="7">
    <location>
        <position position="77"/>
    </location>
</feature>
<comment type="catalytic activity">
    <reaction evidence="1 7">
        <text>L-glutamate = D-glutamate</text>
        <dbReference type="Rhea" id="RHEA:12813"/>
        <dbReference type="ChEBI" id="CHEBI:29985"/>
        <dbReference type="ChEBI" id="CHEBI:29986"/>
        <dbReference type="EC" id="5.1.1.3"/>
    </reaction>
</comment>
<keyword evidence="4 7" id="KW-0573">Peptidoglycan synthesis</keyword>
<dbReference type="STRING" id="655353.SAMN04488056_110173"/>
<gene>
    <name evidence="7" type="primary">murI</name>
    <name evidence="8" type="ORF">SAMN04488056_110173</name>
</gene>
<feature type="binding site" evidence="7">
    <location>
        <begin position="78"/>
        <end position="79"/>
    </location>
    <ligand>
        <name>substrate</name>
    </ligand>
</feature>
<sequence>MVRQRDPNILVFDSGLGGLSVLSALTATLPYANYLFLADDARFPYGDLSDDALSYGLISLIEDTCKTYVPDLLVVACNTASTVALETLRARFSFPIVGIVPAIKPAAHATCTGHFAVIATPGTIRRAYTRDLIRDYADECVVDLIACNRLARLAESYLLEGERNEEAVYAEIQGVFEGPQNGDVDVIVLGCTHYPLLLPVLEAIAPRPVLWIDPAHAVARRVMHLLEQEWQDCIAGGQADLPHQTRRIGFAATRGDTQRLTVAWSSLVEKKARAGMIL</sequence>
<dbReference type="GO" id="GO:0008881">
    <property type="term" value="F:glutamate racemase activity"/>
    <property type="evidence" value="ECO:0007669"/>
    <property type="project" value="UniProtKB-UniRule"/>
</dbReference>
<name>A0A1I5J3U8_9HYPH</name>
<dbReference type="GO" id="GO:0071555">
    <property type="term" value="P:cell wall organization"/>
    <property type="evidence" value="ECO:0007669"/>
    <property type="project" value="UniProtKB-KW"/>
</dbReference>
<dbReference type="InterPro" id="IPR004391">
    <property type="entry name" value="Glu_race"/>
</dbReference>
<keyword evidence="3 7" id="KW-0133">Cell shape</keyword>
<dbReference type="InterPro" id="IPR033134">
    <property type="entry name" value="Asp/Glu_racemase_AS_2"/>
</dbReference>
<proteinExistence type="inferred from homology"/>
<dbReference type="UniPathway" id="UPA00219"/>
<keyword evidence="6 7" id="KW-0961">Cell wall biogenesis/degradation</keyword>
<dbReference type="PANTHER" id="PTHR21198:SF2">
    <property type="entry name" value="GLUTAMATE RACEMASE"/>
    <property type="match status" value="1"/>
</dbReference>
<dbReference type="AlphaFoldDB" id="A0A1I5J3U8"/>
<evidence type="ECO:0000256" key="2">
    <source>
        <dbReference type="ARBA" id="ARBA00013090"/>
    </source>
</evidence>
<comment type="similarity">
    <text evidence="7">Belongs to the aspartate/glutamate racemases family.</text>
</comment>
<dbReference type="Proteomes" id="UP000199236">
    <property type="component" value="Unassembled WGS sequence"/>
</dbReference>
<dbReference type="EC" id="5.1.1.3" evidence="2 7"/>
<dbReference type="GO" id="GO:0008360">
    <property type="term" value="P:regulation of cell shape"/>
    <property type="evidence" value="ECO:0007669"/>
    <property type="project" value="UniProtKB-KW"/>
</dbReference>
<evidence type="ECO:0000313" key="8">
    <source>
        <dbReference type="EMBL" id="SFO67066.1"/>
    </source>
</evidence>
<feature type="active site" description="Proton donor/acceptor" evidence="7">
    <location>
        <position position="191"/>
    </location>
</feature>
<dbReference type="GO" id="GO:0009252">
    <property type="term" value="P:peptidoglycan biosynthetic process"/>
    <property type="evidence" value="ECO:0007669"/>
    <property type="project" value="UniProtKB-UniRule"/>
</dbReference>
<dbReference type="InterPro" id="IPR018187">
    <property type="entry name" value="Asp/Glu_racemase_AS_1"/>
</dbReference>
<dbReference type="NCBIfam" id="TIGR00067">
    <property type="entry name" value="glut_race"/>
    <property type="match status" value="1"/>
</dbReference>
<accession>A0A1I5J3U8</accession>
<reference evidence="8 9" key="1">
    <citation type="submission" date="2016-10" db="EMBL/GenBank/DDBJ databases">
        <authorList>
            <person name="de Groot N.N."/>
        </authorList>
    </citation>
    <scope>NUCLEOTIDE SEQUENCE [LARGE SCALE GENOMIC DNA]</scope>
    <source>
        <strain evidence="8 9">CGMCC 1.9157</strain>
    </source>
</reference>
<dbReference type="OrthoDB" id="9801055at2"/>
<evidence type="ECO:0000256" key="7">
    <source>
        <dbReference type="HAMAP-Rule" id="MF_00258"/>
    </source>
</evidence>
<evidence type="ECO:0000256" key="6">
    <source>
        <dbReference type="ARBA" id="ARBA00023316"/>
    </source>
</evidence>
<feature type="binding site" evidence="7">
    <location>
        <begin position="13"/>
        <end position="14"/>
    </location>
    <ligand>
        <name>substrate</name>
    </ligand>
</feature>
<dbReference type="Gene3D" id="3.40.50.1860">
    <property type="match status" value="2"/>
</dbReference>
<evidence type="ECO:0000256" key="3">
    <source>
        <dbReference type="ARBA" id="ARBA00022960"/>
    </source>
</evidence>
<feature type="binding site" evidence="7">
    <location>
        <begin position="192"/>
        <end position="193"/>
    </location>
    <ligand>
        <name>substrate</name>
    </ligand>
</feature>
<organism evidence="8 9">
    <name type="scientific">Cohaesibacter marisflavi</name>
    <dbReference type="NCBI Taxonomy" id="655353"/>
    <lineage>
        <taxon>Bacteria</taxon>
        <taxon>Pseudomonadati</taxon>
        <taxon>Pseudomonadota</taxon>
        <taxon>Alphaproteobacteria</taxon>
        <taxon>Hyphomicrobiales</taxon>
        <taxon>Cohaesibacteraceae</taxon>
    </lineage>
</organism>
<dbReference type="InterPro" id="IPR001920">
    <property type="entry name" value="Asp/Glu_race"/>
</dbReference>
<keyword evidence="9" id="KW-1185">Reference proteome</keyword>
<dbReference type="SUPFAM" id="SSF53681">
    <property type="entry name" value="Aspartate/glutamate racemase"/>
    <property type="match status" value="2"/>
</dbReference>
<evidence type="ECO:0000313" key="9">
    <source>
        <dbReference type="Proteomes" id="UP000199236"/>
    </source>
</evidence>
<feature type="binding site" evidence="7">
    <location>
        <begin position="45"/>
        <end position="46"/>
    </location>
    <ligand>
        <name>substrate</name>
    </ligand>
</feature>
<evidence type="ECO:0000256" key="4">
    <source>
        <dbReference type="ARBA" id="ARBA00022984"/>
    </source>
</evidence>
<comment type="function">
    <text evidence="7">Provides the (R)-glutamate required for cell wall biosynthesis.</text>
</comment>
<dbReference type="PANTHER" id="PTHR21198">
    <property type="entry name" value="GLUTAMATE RACEMASE"/>
    <property type="match status" value="1"/>
</dbReference>
<dbReference type="EMBL" id="FOVR01000010">
    <property type="protein sequence ID" value="SFO67066.1"/>
    <property type="molecule type" value="Genomic_DNA"/>
</dbReference>
<dbReference type="PROSITE" id="PS00924">
    <property type="entry name" value="ASP_GLU_RACEMASE_2"/>
    <property type="match status" value="1"/>
</dbReference>
<dbReference type="InterPro" id="IPR015942">
    <property type="entry name" value="Asp/Glu/hydantoin_racemase"/>
</dbReference>
<dbReference type="Pfam" id="PF01177">
    <property type="entry name" value="Asp_Glu_race"/>
    <property type="match status" value="1"/>
</dbReference>